<protein>
    <submittedName>
        <fullName evidence="2">Redoxin</fullName>
    </submittedName>
</protein>
<dbReference type="GO" id="GO:0016209">
    <property type="term" value="F:antioxidant activity"/>
    <property type="evidence" value="ECO:0007669"/>
    <property type="project" value="InterPro"/>
</dbReference>
<dbReference type="InterPro" id="IPR036249">
    <property type="entry name" value="Thioredoxin-like_sf"/>
</dbReference>
<dbReference type="Proteomes" id="UP000192907">
    <property type="component" value="Unassembled WGS sequence"/>
</dbReference>
<dbReference type="InterPro" id="IPR000866">
    <property type="entry name" value="AhpC/TSA"/>
</dbReference>
<dbReference type="Pfam" id="PF00578">
    <property type="entry name" value="AhpC-TSA"/>
    <property type="match status" value="1"/>
</dbReference>
<dbReference type="Gene3D" id="3.40.30.10">
    <property type="entry name" value="Glutaredoxin"/>
    <property type="match status" value="1"/>
</dbReference>
<evidence type="ECO:0000313" key="3">
    <source>
        <dbReference type="Proteomes" id="UP000192907"/>
    </source>
</evidence>
<accession>A0A1Y6CVL6</accession>
<dbReference type="EMBL" id="FWZT01000040">
    <property type="protein sequence ID" value="SMF82252.1"/>
    <property type="molecule type" value="Genomic_DNA"/>
</dbReference>
<dbReference type="CDD" id="cd02969">
    <property type="entry name" value="PRX_like1"/>
    <property type="match status" value="1"/>
</dbReference>
<organism evidence="2 3">
    <name type="scientific">Pseudobacteriovorax antillogorgiicola</name>
    <dbReference type="NCBI Taxonomy" id="1513793"/>
    <lineage>
        <taxon>Bacteria</taxon>
        <taxon>Pseudomonadati</taxon>
        <taxon>Bdellovibrionota</taxon>
        <taxon>Oligoflexia</taxon>
        <taxon>Oligoflexales</taxon>
        <taxon>Pseudobacteriovoracaceae</taxon>
        <taxon>Pseudobacteriovorax</taxon>
    </lineage>
</organism>
<dbReference type="InterPro" id="IPR013766">
    <property type="entry name" value="Thioredoxin_domain"/>
</dbReference>
<feature type="domain" description="Thioredoxin" evidence="1">
    <location>
        <begin position="9"/>
        <end position="163"/>
    </location>
</feature>
<reference evidence="3" key="1">
    <citation type="submission" date="2017-04" db="EMBL/GenBank/DDBJ databases">
        <authorList>
            <person name="Varghese N."/>
            <person name="Submissions S."/>
        </authorList>
    </citation>
    <scope>NUCLEOTIDE SEQUENCE [LARGE SCALE GENOMIC DNA]</scope>
    <source>
        <strain evidence="3">RKEM611</strain>
    </source>
</reference>
<gene>
    <name evidence="2" type="ORF">SAMN06296036_14021</name>
</gene>
<dbReference type="GO" id="GO:0016491">
    <property type="term" value="F:oxidoreductase activity"/>
    <property type="evidence" value="ECO:0007669"/>
    <property type="project" value="InterPro"/>
</dbReference>
<keyword evidence="3" id="KW-1185">Reference proteome</keyword>
<dbReference type="InterPro" id="IPR047262">
    <property type="entry name" value="PRX-like1"/>
</dbReference>
<name>A0A1Y6CVL6_9BACT</name>
<dbReference type="PROSITE" id="PS51352">
    <property type="entry name" value="THIOREDOXIN_2"/>
    <property type="match status" value="1"/>
</dbReference>
<evidence type="ECO:0000259" key="1">
    <source>
        <dbReference type="PROSITE" id="PS51352"/>
    </source>
</evidence>
<evidence type="ECO:0000313" key="2">
    <source>
        <dbReference type="EMBL" id="SMF82252.1"/>
    </source>
</evidence>
<dbReference type="OrthoDB" id="5292926at2"/>
<proteinExistence type="predicted"/>
<dbReference type="STRING" id="1513793.SAMN06296036_14021"/>
<dbReference type="PANTHER" id="PTHR43640:SF1">
    <property type="entry name" value="THIOREDOXIN-DEPENDENT PEROXIREDOXIN"/>
    <property type="match status" value="1"/>
</dbReference>
<dbReference type="AlphaFoldDB" id="A0A1Y6CVL6"/>
<sequence>MALTESLDLEPGTMPPAFALPDTDGSLVTLDQFKDNPILVVSFICNHCPFVKHIADPLAALARDYQKKGIAFVAISSNDVANYPEDSPEKMAEEKTLRGYTFPYLYDESQAVAKAYRAVCTPDIFVFVRNQGLAYHGQFDNSRPSQGKATGEDLSRALDSLLENPSTTLSMKPSVGCNIKWKD</sequence>
<dbReference type="PANTHER" id="PTHR43640">
    <property type="entry name" value="OS07G0260300 PROTEIN"/>
    <property type="match status" value="1"/>
</dbReference>
<dbReference type="SUPFAM" id="SSF52833">
    <property type="entry name" value="Thioredoxin-like"/>
    <property type="match status" value="1"/>
</dbReference>
<dbReference type="RefSeq" id="WP_132326095.1">
    <property type="nucleotide sequence ID" value="NZ_FWZT01000040.1"/>
</dbReference>